<dbReference type="InterPro" id="IPR012337">
    <property type="entry name" value="RNaseH-like_sf"/>
</dbReference>
<keyword evidence="2" id="KW-0548">Nucleotidyltransferase</keyword>
<evidence type="ECO:0000256" key="3">
    <source>
        <dbReference type="ARBA" id="ARBA00022722"/>
    </source>
</evidence>
<evidence type="ECO:0000256" key="1">
    <source>
        <dbReference type="ARBA" id="ARBA00022679"/>
    </source>
</evidence>
<organism evidence="8 9">
    <name type="scientific">Brachionus calyciflorus</name>
    <dbReference type="NCBI Taxonomy" id="104777"/>
    <lineage>
        <taxon>Eukaryota</taxon>
        <taxon>Metazoa</taxon>
        <taxon>Spiralia</taxon>
        <taxon>Gnathifera</taxon>
        <taxon>Rotifera</taxon>
        <taxon>Eurotatoria</taxon>
        <taxon>Monogononta</taxon>
        <taxon>Pseudotrocha</taxon>
        <taxon>Ploima</taxon>
        <taxon>Brachionidae</taxon>
        <taxon>Brachionus</taxon>
    </lineage>
</organism>
<dbReference type="Pfam" id="PF17917">
    <property type="entry name" value="RT_RNaseH"/>
    <property type="match status" value="1"/>
</dbReference>
<dbReference type="CDD" id="cd01647">
    <property type="entry name" value="RT_LTR"/>
    <property type="match status" value="1"/>
</dbReference>
<evidence type="ECO:0000256" key="2">
    <source>
        <dbReference type="ARBA" id="ARBA00022695"/>
    </source>
</evidence>
<keyword evidence="1" id="KW-0808">Transferase</keyword>
<dbReference type="GO" id="GO:0003676">
    <property type="term" value="F:nucleic acid binding"/>
    <property type="evidence" value="ECO:0007669"/>
    <property type="project" value="InterPro"/>
</dbReference>
<evidence type="ECO:0000256" key="6">
    <source>
        <dbReference type="ARBA" id="ARBA00022918"/>
    </source>
</evidence>
<keyword evidence="6" id="KW-0695">RNA-directed DNA polymerase</keyword>
<dbReference type="PROSITE" id="PS50994">
    <property type="entry name" value="INTEGRASE"/>
    <property type="match status" value="1"/>
</dbReference>
<dbReference type="InterPro" id="IPR043502">
    <property type="entry name" value="DNA/RNA_pol_sf"/>
</dbReference>
<dbReference type="Pfam" id="PF00078">
    <property type="entry name" value="RVT_1"/>
    <property type="match status" value="1"/>
</dbReference>
<name>A0A814LWZ3_9BILA</name>
<dbReference type="GO" id="GO:0003964">
    <property type="term" value="F:RNA-directed DNA polymerase activity"/>
    <property type="evidence" value="ECO:0007669"/>
    <property type="project" value="UniProtKB-KW"/>
</dbReference>
<dbReference type="GO" id="GO:0004519">
    <property type="term" value="F:endonuclease activity"/>
    <property type="evidence" value="ECO:0007669"/>
    <property type="project" value="UniProtKB-KW"/>
</dbReference>
<dbReference type="FunFam" id="3.10.20.370:FF:000001">
    <property type="entry name" value="Retrovirus-related Pol polyprotein from transposon 17.6-like protein"/>
    <property type="match status" value="1"/>
</dbReference>
<feature type="non-terminal residue" evidence="8">
    <location>
        <position position="1"/>
    </location>
</feature>
<dbReference type="Gene3D" id="3.30.420.10">
    <property type="entry name" value="Ribonuclease H-like superfamily/Ribonuclease H"/>
    <property type="match status" value="1"/>
</dbReference>
<keyword evidence="4" id="KW-0255">Endonuclease</keyword>
<feature type="domain" description="Integrase catalytic" evidence="7">
    <location>
        <begin position="412"/>
        <end position="522"/>
    </location>
</feature>
<dbReference type="InterPro" id="IPR036397">
    <property type="entry name" value="RNaseH_sf"/>
</dbReference>
<accession>A0A814LWZ3</accession>
<sequence length="595" mass="68017">MIENDVIEPVNGPTPWVSPVVPVPKPDPPNEERICTDAREMNKAILRTKHPFPTVEDLAVKLNGAKYISKYDLKSGYNQLYLHESSRYIIAFCTHIGVFQYKRLNFCINAASEIFQKTIEQVLSGLDGCVNISDDIIYMGNRFCKILWIKIRWDIIYTKHNRALTVYIDLKKCDALLNAQAPKGVGEVRSLLGLVNYCSRFIPDYATVVKPLRQLTKKSALNFFDPKLRTEVTVDASPVGVAAVLAQYDPKMPNEKHVIMYASRSLTKVEQRYSQIEREALAVVWVCQFHLYIYAKEFDIITDNKAVELIFGNVRSKPKARIERWCLRFFPYKFVIKHKSGAFNIADHMSRNPTEPADNSTERFTESYINMVSTFGIPKAISRSDLFKGTKEDEQLIEVAKMVQGLNWPSEMPDAPCVLTSIDFYGPLKCGKYLLVLVCEYSRFPIVKVISSTTGDVVISALNEIFSIIGIPKAVKSDNGPPFNSYKFKQFSLEQVFIHKKITPLWPRSNGMCERFMRNLVENQVHEKAKLNDAKAKAKMKTFNDRNLRAQVSQFTVGDKVLLKWKRSSKSDTYFDIDPFKIIEINGSMITVERN</sequence>
<keyword evidence="3" id="KW-0540">Nuclease</keyword>
<dbReference type="PANTHER" id="PTHR37984">
    <property type="entry name" value="PROTEIN CBG26694"/>
    <property type="match status" value="1"/>
</dbReference>
<dbReference type="OrthoDB" id="427924at2759"/>
<dbReference type="CDD" id="cd09274">
    <property type="entry name" value="RNase_HI_RT_Ty3"/>
    <property type="match status" value="1"/>
</dbReference>
<dbReference type="InterPro" id="IPR043128">
    <property type="entry name" value="Rev_trsase/Diguanyl_cyclase"/>
</dbReference>
<evidence type="ECO:0000256" key="4">
    <source>
        <dbReference type="ARBA" id="ARBA00022759"/>
    </source>
</evidence>
<keyword evidence="9" id="KW-1185">Reference proteome</keyword>
<dbReference type="Gene3D" id="3.10.10.10">
    <property type="entry name" value="HIV Type 1 Reverse Transcriptase, subunit A, domain 1"/>
    <property type="match status" value="1"/>
</dbReference>
<dbReference type="Pfam" id="PF00665">
    <property type="entry name" value="rve"/>
    <property type="match status" value="1"/>
</dbReference>
<proteinExistence type="predicted"/>
<dbReference type="InterPro" id="IPR041373">
    <property type="entry name" value="RT_RNaseH"/>
</dbReference>
<dbReference type="PANTHER" id="PTHR37984:SF11">
    <property type="entry name" value="INTEGRASE CATALYTIC DOMAIN-CONTAINING PROTEIN"/>
    <property type="match status" value="1"/>
</dbReference>
<dbReference type="Proteomes" id="UP000663879">
    <property type="component" value="Unassembled WGS sequence"/>
</dbReference>
<keyword evidence="5" id="KW-0378">Hydrolase</keyword>
<protein>
    <recommendedName>
        <fullName evidence="7">Integrase catalytic domain-containing protein</fullName>
    </recommendedName>
</protein>
<evidence type="ECO:0000259" key="7">
    <source>
        <dbReference type="PROSITE" id="PS50994"/>
    </source>
</evidence>
<dbReference type="InterPro" id="IPR050951">
    <property type="entry name" value="Retrovirus_Pol_polyprotein"/>
</dbReference>
<dbReference type="GO" id="GO:0016787">
    <property type="term" value="F:hydrolase activity"/>
    <property type="evidence" value="ECO:0007669"/>
    <property type="project" value="UniProtKB-KW"/>
</dbReference>
<dbReference type="InterPro" id="IPR001584">
    <property type="entry name" value="Integrase_cat-core"/>
</dbReference>
<dbReference type="EMBL" id="CAJNOC010006186">
    <property type="protein sequence ID" value="CAF1071977.1"/>
    <property type="molecule type" value="Genomic_DNA"/>
</dbReference>
<reference evidence="8" key="1">
    <citation type="submission" date="2021-02" db="EMBL/GenBank/DDBJ databases">
        <authorList>
            <person name="Nowell W R."/>
        </authorList>
    </citation>
    <scope>NUCLEOTIDE SEQUENCE</scope>
    <source>
        <strain evidence="8">Ploen Becks lab</strain>
    </source>
</reference>
<dbReference type="SUPFAM" id="SSF53098">
    <property type="entry name" value="Ribonuclease H-like"/>
    <property type="match status" value="1"/>
</dbReference>
<dbReference type="AlphaFoldDB" id="A0A814LWZ3"/>
<evidence type="ECO:0000313" key="9">
    <source>
        <dbReference type="Proteomes" id="UP000663879"/>
    </source>
</evidence>
<dbReference type="Gene3D" id="3.30.70.270">
    <property type="match status" value="2"/>
</dbReference>
<gene>
    <name evidence="8" type="ORF">OXX778_LOCUS19773</name>
</gene>
<dbReference type="GO" id="GO:0015074">
    <property type="term" value="P:DNA integration"/>
    <property type="evidence" value="ECO:0007669"/>
    <property type="project" value="InterPro"/>
</dbReference>
<evidence type="ECO:0000313" key="8">
    <source>
        <dbReference type="EMBL" id="CAF1071977.1"/>
    </source>
</evidence>
<evidence type="ECO:0000256" key="5">
    <source>
        <dbReference type="ARBA" id="ARBA00022801"/>
    </source>
</evidence>
<dbReference type="InterPro" id="IPR000477">
    <property type="entry name" value="RT_dom"/>
</dbReference>
<dbReference type="SUPFAM" id="SSF56672">
    <property type="entry name" value="DNA/RNA polymerases"/>
    <property type="match status" value="1"/>
</dbReference>
<comment type="caution">
    <text evidence="8">The sequence shown here is derived from an EMBL/GenBank/DDBJ whole genome shotgun (WGS) entry which is preliminary data.</text>
</comment>